<sequence length="240" mass="26342">MYKVFEAIDELVTMLEEARGVPMTSGCVVPRGDALELLDEIRDAFPSELDDAQDVLDRKAEIVGAAEHEAEQKLSKSTLDAERMVAEARAEAERMVAEATAHADRLVADAQAEADRVVAAGRAEYDSLVGRSQEEADRMLQAGRESYERAVEEGRYEQQRLVSQTEVVVAAKAEAQRTVDTAADEAARQRGECDEYVDTKLAEFEDLLGHTLRTVSKGRDHLRGSLRGVPAGAVPYDYNG</sequence>
<reference evidence="2" key="1">
    <citation type="journal article" date="2019" name="Int. J. Syst. Evol. Microbiol.">
        <title>The Global Catalogue of Microorganisms (GCM) 10K type strain sequencing project: providing services to taxonomists for standard genome sequencing and annotation.</title>
        <authorList>
            <consortium name="The Broad Institute Genomics Platform"/>
            <consortium name="The Broad Institute Genome Sequencing Center for Infectious Disease"/>
            <person name="Wu L."/>
            <person name="Ma J."/>
        </authorList>
    </citation>
    <scope>NUCLEOTIDE SEQUENCE [LARGE SCALE GENOMIC DNA]</scope>
    <source>
        <strain evidence="2">CCUG 59778</strain>
    </source>
</reference>
<gene>
    <name evidence="1" type="ORF">ACFPM7_27760</name>
</gene>
<keyword evidence="2" id="KW-1185">Reference proteome</keyword>
<protein>
    <submittedName>
        <fullName evidence="1">DivIVA domain-containing protein</fullName>
    </submittedName>
</protein>
<dbReference type="PANTHER" id="PTHR38010">
    <property type="entry name" value="SLR0848 PROTEIN"/>
    <property type="match status" value="1"/>
</dbReference>
<dbReference type="EMBL" id="JBHSKF010000019">
    <property type="protein sequence ID" value="MFC5290862.1"/>
    <property type="molecule type" value="Genomic_DNA"/>
</dbReference>
<evidence type="ECO:0000313" key="1">
    <source>
        <dbReference type="EMBL" id="MFC5290862.1"/>
    </source>
</evidence>
<evidence type="ECO:0000313" key="2">
    <source>
        <dbReference type="Proteomes" id="UP001596157"/>
    </source>
</evidence>
<dbReference type="Proteomes" id="UP001596157">
    <property type="component" value="Unassembled WGS sequence"/>
</dbReference>
<organism evidence="1 2">
    <name type="scientific">Actinokineospora guangxiensis</name>
    <dbReference type="NCBI Taxonomy" id="1490288"/>
    <lineage>
        <taxon>Bacteria</taxon>
        <taxon>Bacillati</taxon>
        <taxon>Actinomycetota</taxon>
        <taxon>Actinomycetes</taxon>
        <taxon>Pseudonocardiales</taxon>
        <taxon>Pseudonocardiaceae</taxon>
        <taxon>Actinokineospora</taxon>
    </lineage>
</organism>
<name>A0ABW0EU84_9PSEU</name>
<dbReference type="PANTHER" id="PTHR38010:SF1">
    <property type="entry name" value="SLR0848 PROTEIN"/>
    <property type="match status" value="1"/>
</dbReference>
<comment type="caution">
    <text evidence="1">The sequence shown here is derived from an EMBL/GenBank/DDBJ whole genome shotgun (WGS) entry which is preliminary data.</text>
</comment>
<dbReference type="RefSeq" id="WP_378250765.1">
    <property type="nucleotide sequence ID" value="NZ_JBHSKF010000019.1"/>
</dbReference>
<proteinExistence type="predicted"/>
<accession>A0ABW0EU84</accession>